<dbReference type="InterPro" id="IPR036390">
    <property type="entry name" value="WH_DNA-bd_sf"/>
</dbReference>
<dbReference type="Gene3D" id="3.30.420.40">
    <property type="match status" value="2"/>
</dbReference>
<dbReference type="SUPFAM" id="SSF46785">
    <property type="entry name" value="Winged helix' DNA-binding domain"/>
    <property type="match status" value="1"/>
</dbReference>
<protein>
    <submittedName>
        <fullName evidence="3">ROK family transcriptional regulator</fullName>
    </submittedName>
</protein>
<dbReference type="InterPro" id="IPR049874">
    <property type="entry name" value="ROK_cs"/>
</dbReference>
<dbReference type="Gene3D" id="1.10.10.10">
    <property type="entry name" value="Winged helix-like DNA-binding domain superfamily/Winged helix DNA-binding domain"/>
    <property type="match status" value="1"/>
</dbReference>
<dbReference type="AlphaFoldDB" id="A0A117QZR6"/>
<dbReference type="SUPFAM" id="SSF53067">
    <property type="entry name" value="Actin-like ATPase domain"/>
    <property type="match status" value="1"/>
</dbReference>
<dbReference type="EMBL" id="LMWV01000023">
    <property type="protein sequence ID" value="KUN62925.1"/>
    <property type="molecule type" value="Genomic_DNA"/>
</dbReference>
<dbReference type="GO" id="GO:0003700">
    <property type="term" value="F:DNA-binding transcription factor activity"/>
    <property type="evidence" value="ECO:0007669"/>
    <property type="project" value="InterPro"/>
</dbReference>
<evidence type="ECO:0000313" key="3">
    <source>
        <dbReference type="EMBL" id="KUN62925.1"/>
    </source>
</evidence>
<feature type="domain" description="HTH marR-type" evidence="2">
    <location>
        <begin position="16"/>
        <end position="61"/>
    </location>
</feature>
<dbReference type="InterPro" id="IPR000835">
    <property type="entry name" value="HTH_MarR-typ"/>
</dbReference>
<comment type="similarity">
    <text evidence="1">Belongs to the ROK (NagC/XylR) family.</text>
</comment>
<evidence type="ECO:0000313" key="4">
    <source>
        <dbReference type="Proteomes" id="UP000054375"/>
    </source>
</evidence>
<dbReference type="Pfam" id="PF12802">
    <property type="entry name" value="MarR_2"/>
    <property type="match status" value="1"/>
</dbReference>
<gene>
    <name evidence="3" type="ORF">AQJ54_28485</name>
</gene>
<accession>A0A117QZR6</accession>
<evidence type="ECO:0000256" key="1">
    <source>
        <dbReference type="ARBA" id="ARBA00006479"/>
    </source>
</evidence>
<name>A0A117QZR6_9ACTN</name>
<comment type="caution">
    <text evidence="3">The sequence shown here is derived from an EMBL/GenBank/DDBJ whole genome shotgun (WGS) entry which is preliminary data.</text>
</comment>
<organism evidence="3 4">
    <name type="scientific">Streptomyces griseorubiginosus</name>
    <dbReference type="NCBI Taxonomy" id="67304"/>
    <lineage>
        <taxon>Bacteria</taxon>
        <taxon>Bacillati</taxon>
        <taxon>Actinomycetota</taxon>
        <taxon>Actinomycetes</taxon>
        <taxon>Kitasatosporales</taxon>
        <taxon>Streptomycetaceae</taxon>
        <taxon>Streptomyces</taxon>
    </lineage>
</organism>
<proteinExistence type="inferred from homology"/>
<dbReference type="RefSeq" id="WP_062241997.1">
    <property type="nucleotide sequence ID" value="NZ_JBIBHB010000010.1"/>
</dbReference>
<reference evidence="3 4" key="1">
    <citation type="submission" date="2015-10" db="EMBL/GenBank/DDBJ databases">
        <title>Draft genome sequence of Streptomyces griseorubiginosus DSM 40469, type strain for the species Streptomyces griseorubiginosus.</title>
        <authorList>
            <person name="Ruckert C."/>
            <person name="Winkler A."/>
            <person name="Kalinowski J."/>
            <person name="Kampfer P."/>
            <person name="Glaeser S."/>
        </authorList>
    </citation>
    <scope>NUCLEOTIDE SEQUENCE [LARGE SCALE GENOMIC DNA]</scope>
    <source>
        <strain evidence="3 4">DSM 40469</strain>
    </source>
</reference>
<dbReference type="Proteomes" id="UP000054375">
    <property type="component" value="Unassembled WGS sequence"/>
</dbReference>
<evidence type="ECO:0000259" key="2">
    <source>
        <dbReference type="Pfam" id="PF12802"/>
    </source>
</evidence>
<keyword evidence="4" id="KW-1185">Reference proteome</keyword>
<dbReference type="PANTHER" id="PTHR18964:SF173">
    <property type="entry name" value="GLUCOKINASE"/>
    <property type="match status" value="1"/>
</dbReference>
<dbReference type="PROSITE" id="PS01125">
    <property type="entry name" value="ROK"/>
    <property type="match status" value="1"/>
</dbReference>
<dbReference type="PANTHER" id="PTHR18964">
    <property type="entry name" value="ROK (REPRESSOR, ORF, KINASE) FAMILY"/>
    <property type="match status" value="1"/>
</dbReference>
<dbReference type="Pfam" id="PF00480">
    <property type="entry name" value="ROK"/>
    <property type="match status" value="1"/>
</dbReference>
<dbReference type="InterPro" id="IPR000600">
    <property type="entry name" value="ROK"/>
</dbReference>
<sequence length="414" mass="42610">MTMLSGTNLPRVGGYNQAVVLDAIRTTGQVSRVELAALTGLTNQTVSNVVRKLLDAGLVAESGQAPSSGGKRRTLLTLRAEGACAVGVHLDPDAAVIVVVDLAGQVIGSRRLRLTDPGDPADVVDRVARTTGRLLDRSAVDRARLLGLGIAAPGPLDGTTGAVVSPPNFPGWGRVPLADMFAEATGLPVALDNDATAAAIGERWIGGADRAGSFLFLYLGTGVGAGIVLNNTVLHGDSGNAGEFGHMAVEPGDRVCHCGALDCLGPYASPAAIIDDLLRLHGRAAADRIGLTGTPDAVHDDWKALRRAARAADADACDVVRRAARRIGEAARGAASLLDVSRVVLGGEALRGIEPIIREEVESAVNRTSVARTIRPVTVEQSVIGETVGAVGAASLVLHGNYAPGWRMLTDVTG</sequence>
<dbReference type="InterPro" id="IPR043129">
    <property type="entry name" value="ATPase_NBD"/>
</dbReference>
<dbReference type="InterPro" id="IPR036388">
    <property type="entry name" value="WH-like_DNA-bd_sf"/>
</dbReference>